<dbReference type="PANTHER" id="PTHR33886">
    <property type="entry name" value="UNSATURATED RHAMNOGALACTURONAN HYDROLASE (EUROFUNG)"/>
    <property type="match status" value="1"/>
</dbReference>
<dbReference type="Pfam" id="PF07470">
    <property type="entry name" value="Glyco_hydro_88"/>
    <property type="match status" value="1"/>
</dbReference>
<keyword evidence="3" id="KW-1185">Reference proteome</keyword>
<keyword evidence="1 2" id="KW-0378">Hydrolase</keyword>
<protein>
    <submittedName>
        <fullName evidence="2">Rhamnogalacturonyl hydrolase YesR</fullName>
    </submittedName>
</protein>
<reference evidence="2 3" key="1">
    <citation type="submission" date="2021-03" db="EMBL/GenBank/DDBJ databases">
        <title>Genomic Encyclopedia of Type Strains, Phase IV (KMG-IV): sequencing the most valuable type-strain genomes for metagenomic binning, comparative biology and taxonomic classification.</title>
        <authorList>
            <person name="Goeker M."/>
        </authorList>
    </citation>
    <scope>NUCLEOTIDE SEQUENCE [LARGE SCALE GENOMIC DNA]</scope>
    <source>
        <strain evidence="2 3">DSM 101953</strain>
    </source>
</reference>
<gene>
    <name evidence="2" type="ORF">J2Z70_005422</name>
</gene>
<evidence type="ECO:0000313" key="2">
    <source>
        <dbReference type="EMBL" id="MBP2115236.1"/>
    </source>
</evidence>
<dbReference type="GO" id="GO:0016787">
    <property type="term" value="F:hydrolase activity"/>
    <property type="evidence" value="ECO:0007669"/>
    <property type="project" value="UniProtKB-KW"/>
</dbReference>
<dbReference type="InterPro" id="IPR008928">
    <property type="entry name" value="6-hairpin_glycosidase_sf"/>
</dbReference>
<dbReference type="PANTHER" id="PTHR33886:SF8">
    <property type="entry name" value="UNSATURATED RHAMNOGALACTURONAN HYDROLASE (EUROFUNG)"/>
    <property type="match status" value="1"/>
</dbReference>
<dbReference type="Gene3D" id="1.50.10.10">
    <property type="match status" value="1"/>
</dbReference>
<proteinExistence type="predicted"/>
<organism evidence="2 3">
    <name type="scientific">Paenibacillus silagei</name>
    <dbReference type="NCBI Taxonomy" id="1670801"/>
    <lineage>
        <taxon>Bacteria</taxon>
        <taxon>Bacillati</taxon>
        <taxon>Bacillota</taxon>
        <taxon>Bacilli</taxon>
        <taxon>Bacillales</taxon>
        <taxon>Paenibacillaceae</taxon>
        <taxon>Paenibacillus</taxon>
    </lineage>
</organism>
<evidence type="ECO:0000313" key="3">
    <source>
        <dbReference type="Proteomes" id="UP000773462"/>
    </source>
</evidence>
<name>A0ABS4P0I4_9BACL</name>
<evidence type="ECO:0000256" key="1">
    <source>
        <dbReference type="ARBA" id="ARBA00022801"/>
    </source>
</evidence>
<sequence length="820" mass="89488">MGGRDENAAVSAEDGHDVKGDAEQANVPAYFHPRHSIVRTAGEHTEAMLAIIANRYIGANPPQPPVYRVHLENSFPRLADCRYEMNLKERLPELEDGEFVYAWGKLWSDTDSDIPLALSCFGPVTVYVGGIAVFVSNLNDDVFPDRKVFFRTGLKAGWNHFLLECTAVGTGCGGIFGTGSVKGAPLHFLAPTAERSGCEGWIYSAPQQSRWTLQPEGGGVPEGEAAAQRAEPSQRVRCGEAAEAAEAALAARCAWYPAAGWPDTKAQGGNLARVLGEVPGAKALAWSRLAVSAPGGMNVRLVLRSRDVAALKVCVDGRLAAIQPEASAGLECVLPLSFGSHDLLVEAVCGGPGWGFRLEAAAAGNTSEVQVEAECSAAFAEASPCCSPQGTLNKGAGASGVHGTVKLVSPCPVEGQTGPWLYLGPFLQSAAPQPAEAASMAAPFGEGAEECFWRVDRPGGAVRPYLESALYGRWNYPLGVTLYGLLRTGQALDDPHYSAYTRGHIEQCTRLHAYSLWDRSRYGAPGINQQLALMDSLDDCGSFGATMLAAHAGQSLQGAPETAAYIARYIHETQSRDEQGALYRTRGTTDFMQRTMWCDDLYMSTPFLSRYYLLTGDPAYLDDAVSQFLHYRNRLFQPELGIMHHVYDYKFSKPNGVAWGRGNGWVLFSLTELLEVLPEQHPQREELLDFYRTLCEGYLRLQDAAGLWHQVLTDPESYAEASCSSMFVYAFARGVRRAWLTEPNPYTDAALRGWTALAEYCIDYQGNVYGVCRGSGYSFNKLYYKEQLTWQLNDTHGIGIVLLAGIEALELRRELKAQRM</sequence>
<dbReference type="InterPro" id="IPR052043">
    <property type="entry name" value="PolySaccharide_Degr_Enz"/>
</dbReference>
<comment type="caution">
    <text evidence="2">The sequence shown here is derived from an EMBL/GenBank/DDBJ whole genome shotgun (WGS) entry which is preliminary data.</text>
</comment>
<dbReference type="RefSeq" id="WP_245368532.1">
    <property type="nucleotide sequence ID" value="NZ_JAGGLV010000024.1"/>
</dbReference>
<dbReference type="SUPFAM" id="SSF48208">
    <property type="entry name" value="Six-hairpin glycosidases"/>
    <property type="match status" value="1"/>
</dbReference>
<dbReference type="EMBL" id="JAGGLV010000024">
    <property type="protein sequence ID" value="MBP2115236.1"/>
    <property type="molecule type" value="Genomic_DNA"/>
</dbReference>
<dbReference type="InterPro" id="IPR010905">
    <property type="entry name" value="Glyco_hydro_88"/>
</dbReference>
<dbReference type="Proteomes" id="UP000773462">
    <property type="component" value="Unassembled WGS sequence"/>
</dbReference>
<accession>A0ABS4P0I4</accession>
<dbReference type="InterPro" id="IPR012341">
    <property type="entry name" value="6hp_glycosidase-like_sf"/>
</dbReference>